<dbReference type="PANTHER" id="PTHR10903">
    <property type="entry name" value="GTPASE, IMAP FAMILY MEMBER-RELATED"/>
    <property type="match status" value="1"/>
</dbReference>
<organism evidence="5 6">
    <name type="scientific">Citrus unshiu</name>
    <name type="common">Satsuma mandarin</name>
    <name type="synonym">Citrus nobilis var. unshiu</name>
    <dbReference type="NCBI Taxonomy" id="55188"/>
    <lineage>
        <taxon>Eukaryota</taxon>
        <taxon>Viridiplantae</taxon>
        <taxon>Streptophyta</taxon>
        <taxon>Embryophyta</taxon>
        <taxon>Tracheophyta</taxon>
        <taxon>Spermatophyta</taxon>
        <taxon>Magnoliopsida</taxon>
        <taxon>eudicotyledons</taxon>
        <taxon>Gunneridae</taxon>
        <taxon>Pentapetalae</taxon>
        <taxon>rosids</taxon>
        <taxon>malvids</taxon>
        <taxon>Sapindales</taxon>
        <taxon>Rutaceae</taxon>
        <taxon>Aurantioideae</taxon>
        <taxon>Citrus</taxon>
    </lineage>
</organism>
<dbReference type="InterPro" id="IPR045058">
    <property type="entry name" value="GIMA/IAN/Toc"/>
</dbReference>
<evidence type="ECO:0000256" key="2">
    <source>
        <dbReference type="ARBA" id="ARBA00023134"/>
    </source>
</evidence>
<feature type="coiled-coil region" evidence="3">
    <location>
        <begin position="156"/>
        <end position="187"/>
    </location>
</feature>
<dbReference type="InterPro" id="IPR006703">
    <property type="entry name" value="G_AIG1"/>
</dbReference>
<evidence type="ECO:0000313" key="5">
    <source>
        <dbReference type="EMBL" id="GAY69341.1"/>
    </source>
</evidence>
<evidence type="ECO:0000256" key="1">
    <source>
        <dbReference type="ARBA" id="ARBA00022741"/>
    </source>
</evidence>
<proteinExistence type="predicted"/>
<protein>
    <recommendedName>
        <fullName evidence="4">AIG1-type G domain-containing protein</fullName>
    </recommendedName>
</protein>
<evidence type="ECO:0000259" key="4">
    <source>
        <dbReference type="Pfam" id="PF04548"/>
    </source>
</evidence>
<evidence type="ECO:0000256" key="3">
    <source>
        <dbReference type="SAM" id="Coils"/>
    </source>
</evidence>
<gene>
    <name evidence="5" type="ORF">CUMW_271210</name>
</gene>
<dbReference type="GO" id="GO:0005525">
    <property type="term" value="F:GTP binding"/>
    <property type="evidence" value="ECO:0007669"/>
    <property type="project" value="UniProtKB-KW"/>
</dbReference>
<keyword evidence="3" id="KW-0175">Coiled coil</keyword>
<keyword evidence="2" id="KW-0342">GTP-binding</keyword>
<comment type="caution">
    <text evidence="5">The sequence shown here is derived from an EMBL/GenBank/DDBJ whole genome shotgun (WGS) entry which is preliminary data.</text>
</comment>
<dbReference type="Proteomes" id="UP000236630">
    <property type="component" value="Unassembled WGS sequence"/>
</dbReference>
<keyword evidence="6" id="KW-1185">Reference proteome</keyword>
<dbReference type="PANTHER" id="PTHR10903:SF184">
    <property type="entry name" value="GTP-BINDING PROTEIN A"/>
    <property type="match status" value="1"/>
</dbReference>
<dbReference type="Gene3D" id="3.40.50.300">
    <property type="entry name" value="P-loop containing nucleotide triphosphate hydrolases"/>
    <property type="match status" value="1"/>
</dbReference>
<reference evidence="5 6" key="1">
    <citation type="journal article" date="2017" name="Front. Genet.">
        <title>Draft sequencing of the heterozygous diploid genome of Satsuma (Citrus unshiu Marc.) using a hybrid assembly approach.</title>
        <authorList>
            <person name="Shimizu T."/>
            <person name="Tanizawa Y."/>
            <person name="Mochizuki T."/>
            <person name="Nagasaki H."/>
            <person name="Yoshioka T."/>
            <person name="Toyoda A."/>
            <person name="Fujiyama A."/>
            <person name="Kaminuma E."/>
            <person name="Nakamura Y."/>
        </authorList>
    </citation>
    <scope>NUCLEOTIDE SEQUENCE [LARGE SCALE GENOMIC DNA]</scope>
    <source>
        <strain evidence="6">cv. Miyagawa wase</strain>
    </source>
</reference>
<keyword evidence="1" id="KW-0547">Nucleotide-binding</keyword>
<dbReference type="EMBL" id="BDQV01001186">
    <property type="protein sequence ID" value="GAY69341.1"/>
    <property type="molecule type" value="Genomic_DNA"/>
</dbReference>
<feature type="domain" description="AIG1-type G" evidence="4">
    <location>
        <begin position="1"/>
        <end position="108"/>
    </location>
</feature>
<name>A0A2H5QXJ6_CITUN</name>
<dbReference type="AlphaFoldDB" id="A0A2H5QXJ6"/>
<accession>A0A2H5QXJ6</accession>
<evidence type="ECO:0000313" key="6">
    <source>
        <dbReference type="Proteomes" id="UP000236630"/>
    </source>
</evidence>
<dbReference type="InterPro" id="IPR027417">
    <property type="entry name" value="P-loop_NTPase"/>
</dbReference>
<sequence length="192" mass="22154">MAKDGIHAVLVVFSVRSHFSQEEEAALHSWQTLFGKKFFDYMIVVFTGGDELEDNDETLEDYLGRECPKPLKDEAKRTEQIWKLLSLVNSVAVQNDGQPYTDDIFVELKLLFLPFVNDLEKKVVPNMLKERSRLEQQLTEEQAAPLKVEEAAQLAQMKSNDEIRKLRENLERAQRETEELRKRAEKGGCAIL</sequence>
<dbReference type="Pfam" id="PF04548">
    <property type="entry name" value="AIG1"/>
    <property type="match status" value="1"/>
</dbReference>